<dbReference type="GO" id="GO:0015074">
    <property type="term" value="P:DNA integration"/>
    <property type="evidence" value="ECO:0007669"/>
    <property type="project" value="UniProtKB-KW"/>
</dbReference>
<evidence type="ECO:0000256" key="3">
    <source>
        <dbReference type="ARBA" id="ARBA00023125"/>
    </source>
</evidence>
<dbReference type="KEGG" id="caqu:CAQU_03245"/>
<keyword evidence="4" id="KW-0233">DNA recombination</keyword>
<dbReference type="PROSITE" id="PS51736">
    <property type="entry name" value="RECOMBINASES_3"/>
    <property type="match status" value="1"/>
</dbReference>
<dbReference type="PROSITE" id="PS00398">
    <property type="entry name" value="RECOMBINASES_2"/>
    <property type="match status" value="1"/>
</dbReference>
<evidence type="ECO:0000256" key="2">
    <source>
        <dbReference type="ARBA" id="ARBA00022908"/>
    </source>
</evidence>
<feature type="active site" description="O-(5'-phospho-DNA)-serine intermediate" evidence="5">
    <location>
        <position position="9"/>
    </location>
</feature>
<dbReference type="InterPro" id="IPR001387">
    <property type="entry name" value="Cro/C1-type_HTH"/>
</dbReference>
<dbReference type="InterPro" id="IPR006118">
    <property type="entry name" value="Recombinase_CS"/>
</dbReference>
<dbReference type="GO" id="GO:0006355">
    <property type="term" value="P:regulation of DNA-templated transcription"/>
    <property type="evidence" value="ECO:0007669"/>
    <property type="project" value="InterPro"/>
</dbReference>
<keyword evidence="3" id="KW-0238">DNA-binding</keyword>
<dbReference type="Pfam" id="PF13545">
    <property type="entry name" value="HTH_Crp_2"/>
    <property type="match status" value="1"/>
</dbReference>
<evidence type="ECO:0000313" key="8">
    <source>
        <dbReference type="EMBL" id="APT84245.1"/>
    </source>
</evidence>
<evidence type="ECO:0000259" key="6">
    <source>
        <dbReference type="PROSITE" id="PS50943"/>
    </source>
</evidence>
<sequence length="199" mass="21786">MLIGYARCSTAHQDVQVQIERLIQLGVDSEQILVDHGYSATNRARPGLERALERIREGDVLVVTKLDRLARSVTDAHAIAGEVHAKGAALQIGGSTYDPNDPMGKLLFSVLAMVAEFERDLISMRTKEGLASAAKAGRLRGKQPKLSEVQQRQVARWIDEGELTQAEMADILGVSTSTISRTRKRLEAEGALASRERPD</sequence>
<proteinExistence type="inferred from homology"/>
<dbReference type="STRING" id="1431546.CAQU_03245"/>
<feature type="domain" description="Resolvase/invertase-type recombinase catalytic" evidence="7">
    <location>
        <begin position="1"/>
        <end position="137"/>
    </location>
</feature>
<evidence type="ECO:0000256" key="1">
    <source>
        <dbReference type="ARBA" id="ARBA00009913"/>
    </source>
</evidence>
<reference evidence="8 9" key="1">
    <citation type="submission" date="2014-08" db="EMBL/GenBank/DDBJ databases">
        <title>Complete genome sequence of Corynebacterium aquilae S-613T(T) (=DSM 44791(T)), isolated from the choana of a healthy golden eagle.</title>
        <authorList>
            <person name="Ruckert C."/>
            <person name="Albersmeier A."/>
            <person name="Winkler A."/>
            <person name="Kalinowski J."/>
        </authorList>
    </citation>
    <scope>NUCLEOTIDE SEQUENCE [LARGE SCALE GENOMIC DNA]</scope>
    <source>
        <strain evidence="8 9">S-613</strain>
    </source>
</reference>
<dbReference type="InterPro" id="IPR036390">
    <property type="entry name" value="WH_DNA-bd_sf"/>
</dbReference>
<dbReference type="GO" id="GO:0003677">
    <property type="term" value="F:DNA binding"/>
    <property type="evidence" value="ECO:0007669"/>
    <property type="project" value="UniProtKB-KW"/>
</dbReference>
<keyword evidence="9" id="KW-1185">Reference proteome</keyword>
<dbReference type="InterPro" id="IPR050639">
    <property type="entry name" value="SSR_resolvase"/>
</dbReference>
<dbReference type="InterPro" id="IPR012318">
    <property type="entry name" value="HTH_CRP"/>
</dbReference>
<name>A0A1L7CEI5_9CORY</name>
<dbReference type="PROSITE" id="PS50943">
    <property type="entry name" value="HTH_CROC1"/>
    <property type="match status" value="1"/>
</dbReference>
<evidence type="ECO:0000313" key="9">
    <source>
        <dbReference type="Proteomes" id="UP000185478"/>
    </source>
</evidence>
<gene>
    <name evidence="8" type="ORF">CAQU_03245</name>
</gene>
<dbReference type="SMART" id="SM00857">
    <property type="entry name" value="Resolvase"/>
    <property type="match status" value="1"/>
</dbReference>
<dbReference type="SUPFAM" id="SSF46785">
    <property type="entry name" value="Winged helix' DNA-binding domain"/>
    <property type="match status" value="1"/>
</dbReference>
<dbReference type="SUPFAM" id="SSF53041">
    <property type="entry name" value="Resolvase-like"/>
    <property type="match status" value="1"/>
</dbReference>
<dbReference type="GO" id="GO:0000150">
    <property type="term" value="F:DNA strand exchange activity"/>
    <property type="evidence" value="ECO:0007669"/>
    <property type="project" value="InterPro"/>
</dbReference>
<feature type="domain" description="HTH cro/C1-type" evidence="6">
    <location>
        <begin position="163"/>
        <end position="181"/>
    </location>
</feature>
<dbReference type="AlphaFoldDB" id="A0A1L7CEI5"/>
<evidence type="ECO:0000259" key="7">
    <source>
        <dbReference type="PROSITE" id="PS51736"/>
    </source>
</evidence>
<dbReference type="Pfam" id="PF00239">
    <property type="entry name" value="Resolvase"/>
    <property type="match status" value="1"/>
</dbReference>
<dbReference type="InterPro" id="IPR006119">
    <property type="entry name" value="Resolv_N"/>
</dbReference>
<dbReference type="PANTHER" id="PTHR30461">
    <property type="entry name" value="DNA-INVERTASE FROM LAMBDOID PROPHAGE"/>
    <property type="match status" value="1"/>
</dbReference>
<dbReference type="InterPro" id="IPR036162">
    <property type="entry name" value="Resolvase-like_N_sf"/>
</dbReference>
<evidence type="ECO:0000256" key="4">
    <source>
        <dbReference type="ARBA" id="ARBA00023172"/>
    </source>
</evidence>
<dbReference type="Proteomes" id="UP000185478">
    <property type="component" value="Chromosome"/>
</dbReference>
<dbReference type="CDD" id="cd03768">
    <property type="entry name" value="SR_ResInv"/>
    <property type="match status" value="1"/>
</dbReference>
<comment type="similarity">
    <text evidence="1">Belongs to the site-specific recombinase resolvase family.</text>
</comment>
<dbReference type="Gene3D" id="1.10.10.60">
    <property type="entry name" value="Homeodomain-like"/>
    <property type="match status" value="1"/>
</dbReference>
<organism evidence="8 9">
    <name type="scientific">Corynebacterium aquilae DSM 44791</name>
    <dbReference type="NCBI Taxonomy" id="1431546"/>
    <lineage>
        <taxon>Bacteria</taxon>
        <taxon>Bacillati</taxon>
        <taxon>Actinomycetota</taxon>
        <taxon>Actinomycetes</taxon>
        <taxon>Mycobacteriales</taxon>
        <taxon>Corynebacteriaceae</taxon>
        <taxon>Corynebacterium</taxon>
    </lineage>
</organism>
<keyword evidence="2" id="KW-0229">DNA integration</keyword>
<dbReference type="Gene3D" id="3.40.50.1390">
    <property type="entry name" value="Resolvase, N-terminal catalytic domain"/>
    <property type="match status" value="1"/>
</dbReference>
<dbReference type="EMBL" id="CP009245">
    <property type="protein sequence ID" value="APT84245.1"/>
    <property type="molecule type" value="Genomic_DNA"/>
</dbReference>
<protein>
    <submittedName>
        <fullName evidence="8">Uncharacterized protein</fullName>
    </submittedName>
</protein>
<evidence type="ECO:0000256" key="5">
    <source>
        <dbReference type="PIRSR" id="PIRSR606118-50"/>
    </source>
</evidence>
<accession>A0A1L7CEI5</accession>
<dbReference type="PANTHER" id="PTHR30461:SF26">
    <property type="entry name" value="RESOLVASE HOMOLOG YNEB"/>
    <property type="match status" value="1"/>
</dbReference>